<dbReference type="EMBL" id="JYDP01000284">
    <property type="protein sequence ID" value="KRZ01494.1"/>
    <property type="molecule type" value="Genomic_DNA"/>
</dbReference>
<evidence type="ECO:0000313" key="2">
    <source>
        <dbReference type="Proteomes" id="UP000055024"/>
    </source>
</evidence>
<protein>
    <submittedName>
        <fullName evidence="1">Uncharacterized protein</fullName>
    </submittedName>
</protein>
<proteinExistence type="predicted"/>
<reference evidence="1 2" key="1">
    <citation type="submission" date="2015-01" db="EMBL/GenBank/DDBJ databases">
        <title>Evolution of Trichinella species and genotypes.</title>
        <authorList>
            <person name="Korhonen P.K."/>
            <person name="Edoardo P."/>
            <person name="Giuseppe L.R."/>
            <person name="Gasser R.B."/>
        </authorList>
    </citation>
    <scope>NUCLEOTIDE SEQUENCE [LARGE SCALE GENOMIC DNA]</scope>
    <source>
        <strain evidence="1">ISS1029</strain>
    </source>
</reference>
<sequence>MLENHNQCTNANVPFRKLFQKFQAENELGDSFKMELIKHGYLINATLSEAIAAPSSKSQD</sequence>
<evidence type="ECO:0000313" key="1">
    <source>
        <dbReference type="EMBL" id="KRZ01494.1"/>
    </source>
</evidence>
<gene>
    <name evidence="1" type="ORF">T11_7065</name>
</gene>
<keyword evidence="2" id="KW-1185">Reference proteome</keyword>
<dbReference type="AlphaFoldDB" id="A0A0V1GT42"/>
<organism evidence="1 2">
    <name type="scientific">Trichinella zimbabwensis</name>
    <dbReference type="NCBI Taxonomy" id="268475"/>
    <lineage>
        <taxon>Eukaryota</taxon>
        <taxon>Metazoa</taxon>
        <taxon>Ecdysozoa</taxon>
        <taxon>Nematoda</taxon>
        <taxon>Enoplea</taxon>
        <taxon>Dorylaimia</taxon>
        <taxon>Trichinellida</taxon>
        <taxon>Trichinellidae</taxon>
        <taxon>Trichinella</taxon>
    </lineage>
</organism>
<accession>A0A0V1GT42</accession>
<dbReference type="Proteomes" id="UP000055024">
    <property type="component" value="Unassembled WGS sequence"/>
</dbReference>
<name>A0A0V1GT42_9BILA</name>
<comment type="caution">
    <text evidence="1">The sequence shown here is derived from an EMBL/GenBank/DDBJ whole genome shotgun (WGS) entry which is preliminary data.</text>
</comment>